<accession>A0A1E2S1B6</accession>
<keyword evidence="2" id="KW-1185">Reference proteome</keyword>
<dbReference type="GO" id="GO:0005737">
    <property type="term" value="C:cytoplasm"/>
    <property type="evidence" value="ECO:0007669"/>
    <property type="project" value="TreeGrafter"/>
</dbReference>
<dbReference type="Pfam" id="PF00300">
    <property type="entry name" value="His_Phos_1"/>
    <property type="match status" value="1"/>
</dbReference>
<dbReference type="SMART" id="SM00855">
    <property type="entry name" value="PGAM"/>
    <property type="match status" value="1"/>
</dbReference>
<proteinExistence type="predicted"/>
<keyword evidence="1" id="KW-0378">Hydrolase</keyword>
<dbReference type="STRING" id="1177755.A7A08_00094"/>
<dbReference type="InterPro" id="IPR050275">
    <property type="entry name" value="PGM_Phosphatase"/>
</dbReference>
<dbReference type="InterPro" id="IPR029033">
    <property type="entry name" value="His_PPase_superfam"/>
</dbReference>
<reference evidence="1 2" key="1">
    <citation type="submission" date="2016-07" db="EMBL/GenBank/DDBJ databases">
        <title>Draft genome sequence of Methyloligella halotolerans C2T (VKM B-2706T=CCUG 61687T=DSM 25045T), a halotolerant polyhydroxybutyrate accumulating methylotroph.</title>
        <authorList>
            <person name="Vasilenko O.V."/>
            <person name="Doronina N.V."/>
            <person name="Poroshina M.N."/>
            <person name="Tarlachkov S.V."/>
            <person name="Trotsenko Y.A."/>
        </authorList>
    </citation>
    <scope>NUCLEOTIDE SEQUENCE [LARGE SCALE GENOMIC DNA]</scope>
    <source>
        <strain evidence="1 2">VKM B-2706</strain>
    </source>
</reference>
<gene>
    <name evidence="1" type="ORF">A7A08_00094</name>
</gene>
<name>A0A1E2S1B6_9HYPH</name>
<dbReference type="SUPFAM" id="SSF53254">
    <property type="entry name" value="Phosphoglycerate mutase-like"/>
    <property type="match status" value="1"/>
</dbReference>
<dbReference type="EC" id="3.1.3.3" evidence="1"/>
<dbReference type="PANTHER" id="PTHR48100:SF1">
    <property type="entry name" value="HISTIDINE PHOSPHATASE FAMILY PROTEIN-RELATED"/>
    <property type="match status" value="1"/>
</dbReference>
<dbReference type="GO" id="GO:0016791">
    <property type="term" value="F:phosphatase activity"/>
    <property type="evidence" value="ECO:0007669"/>
    <property type="project" value="TreeGrafter"/>
</dbReference>
<organism evidence="1 2">
    <name type="scientific">Methyloligella halotolerans</name>
    <dbReference type="NCBI Taxonomy" id="1177755"/>
    <lineage>
        <taxon>Bacteria</taxon>
        <taxon>Pseudomonadati</taxon>
        <taxon>Pseudomonadota</taxon>
        <taxon>Alphaproteobacteria</taxon>
        <taxon>Hyphomicrobiales</taxon>
        <taxon>Hyphomicrobiaceae</taxon>
        <taxon>Methyloligella</taxon>
    </lineage>
</organism>
<dbReference type="InterPro" id="IPR013078">
    <property type="entry name" value="His_Pase_superF_clade-1"/>
</dbReference>
<dbReference type="RefSeq" id="WP_069093611.1">
    <property type="nucleotide sequence ID" value="NZ_MASI01000001.1"/>
</dbReference>
<dbReference type="PANTHER" id="PTHR48100">
    <property type="entry name" value="BROAD-SPECIFICITY PHOSPHATASE YOR283W-RELATED"/>
    <property type="match status" value="1"/>
</dbReference>
<dbReference type="EMBL" id="MASI01000001">
    <property type="protein sequence ID" value="ODA68277.1"/>
    <property type="molecule type" value="Genomic_DNA"/>
</dbReference>
<dbReference type="Proteomes" id="UP000095087">
    <property type="component" value="Unassembled WGS sequence"/>
</dbReference>
<protein>
    <submittedName>
        <fullName evidence="1">Putative phosphoserine phosphatase 2</fullName>
        <ecNumber evidence="1">3.1.3.3</ecNumber>
    </submittedName>
</protein>
<sequence length="203" mass="21772">MLIDLIRHGATASPGLLLGRTDPPLSPTGWAQFAAQTEARSWPHIVTSPLRRAREAAESLAAARGLSAHIDANWAEMDVGEWDGQPIAALRDDPDTKTRLDAFYADDTAPPPPGGESWEDLRQRVASGLDDLLAAAPQSQDESAAALVVTHGGPIRAALGVTCTLPLAHLWTLRVAYGTRVSLRFGRGDDGRFWGEIVEIVQP</sequence>
<dbReference type="Gene3D" id="3.40.50.1240">
    <property type="entry name" value="Phosphoglycerate mutase-like"/>
    <property type="match status" value="1"/>
</dbReference>
<evidence type="ECO:0000313" key="2">
    <source>
        <dbReference type="Proteomes" id="UP000095087"/>
    </source>
</evidence>
<comment type="caution">
    <text evidence="1">The sequence shown here is derived from an EMBL/GenBank/DDBJ whole genome shotgun (WGS) entry which is preliminary data.</text>
</comment>
<dbReference type="AlphaFoldDB" id="A0A1E2S1B6"/>
<dbReference type="OrthoDB" id="8347407at2"/>
<dbReference type="CDD" id="cd07067">
    <property type="entry name" value="HP_PGM_like"/>
    <property type="match status" value="1"/>
</dbReference>
<evidence type="ECO:0000313" key="1">
    <source>
        <dbReference type="EMBL" id="ODA68277.1"/>
    </source>
</evidence>